<dbReference type="PANTHER" id="PTHR37984:SF15">
    <property type="entry name" value="INTEGRASE CATALYTIC DOMAIN-CONTAINING PROTEIN"/>
    <property type="match status" value="1"/>
</dbReference>
<feature type="compositionally biased region" description="Polar residues" evidence="2">
    <location>
        <begin position="56"/>
        <end position="78"/>
    </location>
</feature>
<feature type="domain" description="Integrase catalytic" evidence="3">
    <location>
        <begin position="1995"/>
        <end position="2152"/>
    </location>
</feature>
<feature type="region of interest" description="Disordered" evidence="2">
    <location>
        <begin position="2327"/>
        <end position="2447"/>
    </location>
</feature>
<dbReference type="Gene3D" id="1.10.340.70">
    <property type="match status" value="2"/>
</dbReference>
<reference evidence="4" key="1">
    <citation type="journal article" date="2023" name="Front. Mar. Sci.">
        <title>A new Merluccius polli reference genome to investigate the effects of global change in West African waters.</title>
        <authorList>
            <person name="Mateo J.L."/>
            <person name="Blanco-Fernandez C."/>
            <person name="Garcia-Vazquez E."/>
            <person name="Machado-Schiaffino G."/>
        </authorList>
    </citation>
    <scope>NUCLEOTIDE SEQUENCE</scope>
    <source>
        <strain evidence="4">C29</strain>
        <tissue evidence="4">Fin</tissue>
    </source>
</reference>
<dbReference type="FunFam" id="3.30.420.10:FF:000032">
    <property type="entry name" value="Retrovirus-related Pol polyprotein from transposon 297-like Protein"/>
    <property type="match status" value="2"/>
</dbReference>
<evidence type="ECO:0000256" key="2">
    <source>
        <dbReference type="SAM" id="MobiDB-lite"/>
    </source>
</evidence>
<organism evidence="4 5">
    <name type="scientific">Merluccius polli</name>
    <name type="common">Benguela hake</name>
    <name type="synonym">Merluccius cadenati</name>
    <dbReference type="NCBI Taxonomy" id="89951"/>
    <lineage>
        <taxon>Eukaryota</taxon>
        <taxon>Metazoa</taxon>
        <taxon>Chordata</taxon>
        <taxon>Craniata</taxon>
        <taxon>Vertebrata</taxon>
        <taxon>Euteleostomi</taxon>
        <taxon>Actinopterygii</taxon>
        <taxon>Neopterygii</taxon>
        <taxon>Teleostei</taxon>
        <taxon>Neoteleostei</taxon>
        <taxon>Acanthomorphata</taxon>
        <taxon>Zeiogadaria</taxon>
        <taxon>Gadariae</taxon>
        <taxon>Gadiformes</taxon>
        <taxon>Gadoidei</taxon>
        <taxon>Merlucciidae</taxon>
        <taxon>Merluccius</taxon>
    </lineage>
</organism>
<dbReference type="Pfam" id="PF00665">
    <property type="entry name" value="rve"/>
    <property type="match status" value="2"/>
</dbReference>
<dbReference type="SUPFAM" id="SSF53098">
    <property type="entry name" value="Ribonuclease H-like"/>
    <property type="match status" value="2"/>
</dbReference>
<sequence length="2505" mass="280134">MSIQSNQLFPRFGTPTHVGRGRGMPTPIPFPVDSFTPGVDLPSLEAVSNTSVHDAANQHTSSHLPQVTSTPNPISDNPESVADQMRTVIQEIGHQLADSIMSRMQSHNTVAPDLTVTQNVTSTLSQPSRVSDVSQVQVVTQRKVKEPPSFVGDGSDSIKVHEWEDLMRAFMKKSNVRVEEQAEEILVHLRGKAKDVVKFGIRNSNIDMHAQPDMIYGLLRKHFSCTSGSMACTISESAVESLLQQYPDMTRDTADDYVIVGCGGHRVSPKDMYDLDVTVYGCRMVVPVMVVPGQTEQMILGSNAIKHILTQLKSTDGYWRLVSSPDNGQTDDHCQFLSLLSNTERWRGECIPDKVGTVKVKSCVTLKPQSEHLVWGKLPESAVMSVGSTVVVEPTQSKARPKQILVGRVITPLWGDRWVPVKVINPTDRTVVLRRNAKIADVSPCIAVEDLPKAEEVKCNMQCVQSEDVHLRSEEDMVRALEALGLQDIDLKSCEVSLQWKDKLVHIIEQYEAIFSRHKMDCGEAKEFVHRIHLVDDKPFQMVFARLKEHNLKLAPKKCFFLRRTVKFLGHVISEDGVRTDPEKVRAINDLQVTGLMESDGKTPCPSMVMYYQSFIEACSAKAKPLFRLTVEPEVFRVSNNCQAVVDDGGEASDEPVWGAVTPDTRGSVAPEEVAAILNAQSTGGVSHVIGTDAAFSLLQKEDQSAALPQSQLVGRQEQDSTISRVVYFVQRHKRPTKRERAVESRGVIKLLKHWSRLTIQNGMLYKIRKDPQMDKKIFQFIVPDSLKRKVLQGLHDSAGHQGQHRTLSLVRQRFFWSGMERDVVNYVQSCQRCIVGKTPEPHSRAPLKNLVTSEPMELVCIDFWTAEQGNKSVDVLVVTDHFSKMAHAFPCKNQTAKQVARRLWNDFFLIYGFPRRIHSDQGANFESKLIKELLEMAGVQKSHTTPYHPMGNGVTERFNRTLGNMIRSLPLQSKAKWPQMLQQLTFCYNCTEHETTGFAPFYLVFGRIPRLPVDVMFQHALTSDTVVSHSDFVSHLKKDLHEAAQIVQRNSLKEQTRHAKLYNRKVKGSPLVVGDRVLIANRGVPGKRKVADKWESTPYEVISVRPELNVCRVKDCLTGRERVIHRNLLLSVSFLPCKRGVDSEAGHSECDVAAHGSDACPDVPDMMEDSDVRVDLPSLEAVSNTSVHDAANQHTSSHLPQVTSTPNPISDNPESVADQMRTVIQEIGHQLADSIMSRMQSHNTVAPDLTVTQNVTSTLSQPSRVSDVSQVQVVTQRKVKEPPSFVGDGSDSIKVHEWEDLMRAFMKKSNVRVEEQAEEILVHLRGKAKDVVKFGIRNSNIDMHAQPDMIYGLLRKHFSCTSGSMACTISESAVESLLQQYPDMTRDTADDYVIVGCGGHRVSPKDMYDLDVTVYGCRMVVPVMVVPGQTEQMILGSNAIKHILTQLKSTDGYWRLVSSPDNGQTDDHCQFLSLLSNTERWRGECIPDKVGTVKVKSCVTLKPQSEHLVWGKLPESAVMSVGSTVVVEPTQSKARPKQILVGRVITPLWGDRWVPVKVINPTDRTVVLRRNAKIADVSPCIAVEDLPKAEEVKCNMQCVQSEDVHLRSEEDMVRALEALGLQDIDLKSCEVSLQWKDKLVHIIEQYEAIFSRHKMDCGEAKEFVHRIHLVDDKPFQMVFARLKEHNLKLAPKKCFFLRRTVKFLGHVISEDGVRTDPEKVRAINDLQVTGLMESDGKTPCPSKIRSFLGMVMYYQSFIEACSAKAKPLFRLTVEPEVFRVSNNCQAVVDDGGEASDEPVWGAVTPDTRGSVAPEEVAAILNAQSTGGVSHVIGTDAAFSLLQKEDQSAALPQSQLVGRQEQDSTISRVVYFVQRHKRPTKRERAVESRGVIKLLKHWSRLTIQNGMLYKIRKDPQMDKKIFQFIVPDSLKRKVLQGLHDSAGHQGQHRTLSLVRQRFFWSGMERDVVNYVQSCQRCIVGKTPEPHSRAPLKNLVTSEPMELVCIDFWTAEQGNKSVDVLVVTDHFSKMAHAFPCKNQTAKQVARRLWNDFFLIYGFPRRIHSDQGANFESKLIKELLEMAGVQKSHTTPYHPMGNGVTERFNRTLGNMIRSLPLQSKAKWPQMLQQLTFCYNCTEHETTGFAPFYLVFGRIPRLPVDVMFQHALTSDTVVSHSDFVSHLKKDLHEAAQIVQRNSLKEQTRHAKLYNRKVKGSPLVVGDRVLIANRGVPGKRKVADKWESTPYEVISVRPELNVCRVKDCLTGRERVIHRNLLLSVSFLPCKRGVDSEAGHSECDVAAHGSDACPDVPDMMEDSDVRTVNWLMQTGGEEAHSEEEDDLLDRRSDVAQSDSLSVAASSQDSQQMPAEDVDHAAVDGAEGPPQCSEGIVPDTDVTPPEAVRPDETPLDTDAADMSPPDSNPTDIDSPDTNAPETAIPDTDCPDDDIPGPLAQVVCTQPGRYGLRDRSSMKLPQRLICQMNEQVVDEDSVSTVSVSTLFQFFRDALSV</sequence>
<dbReference type="EMBL" id="JAOPHQ010006591">
    <property type="protein sequence ID" value="KAK0130934.1"/>
    <property type="molecule type" value="Genomic_DNA"/>
</dbReference>
<dbReference type="InterPro" id="IPR036397">
    <property type="entry name" value="RNaseH_sf"/>
</dbReference>
<evidence type="ECO:0000313" key="4">
    <source>
        <dbReference type="EMBL" id="KAK0130934.1"/>
    </source>
</evidence>
<comment type="caution">
    <text evidence="4">The sequence shown here is derived from an EMBL/GenBank/DDBJ whole genome shotgun (WGS) entry which is preliminary data.</text>
</comment>
<gene>
    <name evidence="4" type="primary">POL_47</name>
    <name evidence="4" type="ORF">N1851_034386</name>
</gene>
<evidence type="ECO:0000313" key="5">
    <source>
        <dbReference type="Proteomes" id="UP001174136"/>
    </source>
</evidence>
<feature type="domain" description="Integrase catalytic" evidence="3">
    <location>
        <begin position="852"/>
        <end position="1009"/>
    </location>
</feature>
<feature type="region of interest" description="Disordered" evidence="2">
    <location>
        <begin position="1"/>
        <end position="24"/>
    </location>
</feature>
<feature type="compositionally biased region" description="Polar residues" evidence="2">
    <location>
        <begin position="2345"/>
        <end position="2363"/>
    </location>
</feature>
<dbReference type="FunFam" id="1.10.340.70:FF:000001">
    <property type="entry name" value="Retrovirus-related Pol polyprotein from transposon gypsy-like Protein"/>
    <property type="match status" value="2"/>
</dbReference>
<dbReference type="GO" id="GO:0003676">
    <property type="term" value="F:nucleic acid binding"/>
    <property type="evidence" value="ECO:0007669"/>
    <property type="project" value="InterPro"/>
</dbReference>
<protein>
    <recommendedName>
        <fullName evidence="1">Gypsy retrotransposon integrase-like protein 1</fullName>
    </recommendedName>
</protein>
<dbReference type="InterPro" id="IPR001584">
    <property type="entry name" value="Integrase_cat-core"/>
</dbReference>
<evidence type="ECO:0000256" key="1">
    <source>
        <dbReference type="ARBA" id="ARBA00039658"/>
    </source>
</evidence>
<dbReference type="Pfam" id="PF17921">
    <property type="entry name" value="Integrase_H2C2"/>
    <property type="match status" value="2"/>
</dbReference>
<feature type="compositionally biased region" description="Polar residues" evidence="2">
    <location>
        <begin position="2418"/>
        <end position="2430"/>
    </location>
</feature>
<dbReference type="Gene3D" id="3.30.70.270">
    <property type="match status" value="3"/>
</dbReference>
<dbReference type="SUPFAM" id="SSF56672">
    <property type="entry name" value="DNA/RNA polymerases"/>
    <property type="match status" value="2"/>
</dbReference>
<dbReference type="InterPro" id="IPR041588">
    <property type="entry name" value="Integrase_H2C2"/>
</dbReference>
<evidence type="ECO:0000259" key="3">
    <source>
        <dbReference type="PROSITE" id="PS50994"/>
    </source>
</evidence>
<proteinExistence type="predicted"/>
<dbReference type="PANTHER" id="PTHR37984">
    <property type="entry name" value="PROTEIN CBG26694"/>
    <property type="match status" value="1"/>
</dbReference>
<dbReference type="InterPro" id="IPR050951">
    <property type="entry name" value="Retrovirus_Pol_polyprotein"/>
</dbReference>
<name>A0AA47LZR6_MERPO</name>
<dbReference type="Proteomes" id="UP001174136">
    <property type="component" value="Unassembled WGS sequence"/>
</dbReference>
<dbReference type="InterPro" id="IPR043128">
    <property type="entry name" value="Rev_trsase/Diguanyl_cyclase"/>
</dbReference>
<dbReference type="InterPro" id="IPR043502">
    <property type="entry name" value="DNA/RNA_pol_sf"/>
</dbReference>
<feature type="region of interest" description="Disordered" evidence="2">
    <location>
        <begin position="56"/>
        <end position="79"/>
    </location>
</feature>
<keyword evidence="5" id="KW-1185">Reference proteome</keyword>
<accession>A0AA47LZR6</accession>
<dbReference type="GO" id="GO:0015074">
    <property type="term" value="P:DNA integration"/>
    <property type="evidence" value="ECO:0007669"/>
    <property type="project" value="InterPro"/>
</dbReference>
<dbReference type="Gene3D" id="3.30.420.10">
    <property type="entry name" value="Ribonuclease H-like superfamily/Ribonuclease H"/>
    <property type="match status" value="2"/>
</dbReference>
<dbReference type="PROSITE" id="PS50994">
    <property type="entry name" value="INTEGRASE"/>
    <property type="match status" value="2"/>
</dbReference>
<dbReference type="InterPro" id="IPR012337">
    <property type="entry name" value="RNaseH-like_sf"/>
</dbReference>